<feature type="transmembrane region" description="Helical" evidence="1">
    <location>
        <begin position="95"/>
        <end position="116"/>
    </location>
</feature>
<feature type="transmembrane region" description="Helical" evidence="1">
    <location>
        <begin position="181"/>
        <end position="204"/>
    </location>
</feature>
<keyword evidence="3" id="KW-1185">Reference proteome</keyword>
<keyword evidence="1" id="KW-0472">Membrane</keyword>
<reference evidence="2" key="1">
    <citation type="submission" date="2020-11" db="EMBL/GenBank/DDBJ databases">
        <authorList>
            <consortium name="DOE Joint Genome Institute"/>
            <person name="Ahrendt S."/>
            <person name="Riley R."/>
            <person name="Andreopoulos W."/>
            <person name="Labutti K."/>
            <person name="Pangilinan J."/>
            <person name="Ruiz-Duenas F.J."/>
            <person name="Barrasa J.M."/>
            <person name="Sanchez-Garcia M."/>
            <person name="Camarero S."/>
            <person name="Miyauchi S."/>
            <person name="Serrano A."/>
            <person name="Linde D."/>
            <person name="Babiker R."/>
            <person name="Drula E."/>
            <person name="Ayuso-Fernandez I."/>
            <person name="Pacheco R."/>
            <person name="Padilla G."/>
            <person name="Ferreira P."/>
            <person name="Barriuso J."/>
            <person name="Kellner H."/>
            <person name="Castanera R."/>
            <person name="Alfaro M."/>
            <person name="Ramirez L."/>
            <person name="Pisabarro A.G."/>
            <person name="Kuo A."/>
            <person name="Tritt A."/>
            <person name="Lipzen A."/>
            <person name="He G."/>
            <person name="Yan M."/>
            <person name="Ng V."/>
            <person name="Cullen D."/>
            <person name="Martin F."/>
            <person name="Rosso M.-N."/>
            <person name="Henrissat B."/>
            <person name="Hibbett D."/>
            <person name="Martinez A.T."/>
            <person name="Grigoriev I.V."/>
        </authorList>
    </citation>
    <scope>NUCLEOTIDE SEQUENCE</scope>
    <source>
        <strain evidence="2">MF-IS2</strain>
    </source>
</reference>
<dbReference type="AlphaFoldDB" id="A0A9P6C6E9"/>
<keyword evidence="1" id="KW-0812">Transmembrane</keyword>
<evidence type="ECO:0000256" key="1">
    <source>
        <dbReference type="SAM" id="Phobius"/>
    </source>
</evidence>
<protein>
    <submittedName>
        <fullName evidence="2">Uncharacterized protein</fullName>
    </submittedName>
</protein>
<organism evidence="2 3">
    <name type="scientific">Macrolepiota fuliginosa MF-IS2</name>
    <dbReference type="NCBI Taxonomy" id="1400762"/>
    <lineage>
        <taxon>Eukaryota</taxon>
        <taxon>Fungi</taxon>
        <taxon>Dikarya</taxon>
        <taxon>Basidiomycota</taxon>
        <taxon>Agaricomycotina</taxon>
        <taxon>Agaricomycetes</taxon>
        <taxon>Agaricomycetidae</taxon>
        <taxon>Agaricales</taxon>
        <taxon>Agaricineae</taxon>
        <taxon>Agaricaceae</taxon>
        <taxon>Macrolepiota</taxon>
    </lineage>
</organism>
<feature type="transmembrane region" description="Helical" evidence="1">
    <location>
        <begin position="225"/>
        <end position="246"/>
    </location>
</feature>
<dbReference type="OrthoDB" id="3339358at2759"/>
<evidence type="ECO:0000313" key="2">
    <source>
        <dbReference type="EMBL" id="KAF9453547.1"/>
    </source>
</evidence>
<name>A0A9P6C6E9_9AGAR</name>
<dbReference type="EMBL" id="MU151060">
    <property type="protein sequence ID" value="KAF9453547.1"/>
    <property type="molecule type" value="Genomic_DNA"/>
</dbReference>
<proteinExistence type="predicted"/>
<accession>A0A9P6C6E9</accession>
<feature type="transmembrane region" description="Helical" evidence="1">
    <location>
        <begin position="19"/>
        <end position="41"/>
    </location>
</feature>
<feature type="non-terminal residue" evidence="2">
    <location>
        <position position="354"/>
    </location>
</feature>
<comment type="caution">
    <text evidence="2">The sequence shown here is derived from an EMBL/GenBank/DDBJ whole genome shotgun (WGS) entry which is preliminary data.</text>
</comment>
<dbReference type="Proteomes" id="UP000807342">
    <property type="component" value="Unassembled WGS sequence"/>
</dbReference>
<gene>
    <name evidence="2" type="ORF">P691DRAFT_800172</name>
</gene>
<evidence type="ECO:0000313" key="3">
    <source>
        <dbReference type="Proteomes" id="UP000807342"/>
    </source>
</evidence>
<keyword evidence="1" id="KW-1133">Transmembrane helix</keyword>
<sequence>MLSPVGGFEHPSLQAWPRFLVLVGILLPCILFTVNPSWVLLPFSPRQVINSNDLLPLIVAPWAGPTNFRGVFSRLIQAALIWRIPVGTFDLARGYTLWVIIALARTLAGFVFTRSVGWALPRFFSHYALYEVSSGCGPVLAGFLLTLDAPEVLKTFGLRHRSQDLVVGISLVLCWLDAESWTYAIMALVVGALTIVHSIILHFAKEQHPLGLNAAKKSMTSRRSIVGMALALISLIILFNILISLVSPTPQSPMPDSPFPPARLLDIVILSFPRSNAKAAGTILTATLASYLPVLSSSISLAVFTHVSDHPAFDNVQKNLAPSQSITFFKDTDTHTDAHSGQYLHLAEAFRWQS</sequence>